<evidence type="ECO:0000256" key="1">
    <source>
        <dbReference type="PROSITE-ProRule" id="PRU00285"/>
    </source>
</evidence>
<name>A0ABD5IUF0_9BACL</name>
<dbReference type="Pfam" id="PF00011">
    <property type="entry name" value="HSP20"/>
    <property type="match status" value="1"/>
</dbReference>
<dbReference type="PROSITE" id="PS01031">
    <property type="entry name" value="SHSP"/>
    <property type="match status" value="1"/>
</dbReference>
<dbReference type="CDD" id="cd06464">
    <property type="entry name" value="ACD_sHsps-like"/>
    <property type="match status" value="1"/>
</dbReference>
<dbReference type="Proteomes" id="UP001339962">
    <property type="component" value="Unassembled WGS sequence"/>
</dbReference>
<evidence type="ECO:0000313" key="5">
    <source>
        <dbReference type="Proteomes" id="UP001339962"/>
    </source>
</evidence>
<dbReference type="EMBL" id="JARTLI010000013">
    <property type="protein sequence ID" value="MED5051945.1"/>
    <property type="molecule type" value="Genomic_DNA"/>
</dbReference>
<evidence type="ECO:0000259" key="3">
    <source>
        <dbReference type="PROSITE" id="PS01031"/>
    </source>
</evidence>
<protein>
    <submittedName>
        <fullName evidence="4">Hsp20/alpha crystallin family protein</fullName>
    </submittedName>
</protein>
<dbReference type="InterPro" id="IPR031107">
    <property type="entry name" value="Small_HSP"/>
</dbReference>
<dbReference type="AlphaFoldDB" id="A0ABD5IUF0"/>
<gene>
    <name evidence="4" type="ORF">P9850_08795</name>
</gene>
<evidence type="ECO:0000256" key="2">
    <source>
        <dbReference type="RuleBase" id="RU003616"/>
    </source>
</evidence>
<organism evidence="4 5">
    <name type="scientific">Anoxybacteroides rupiense</name>
    <dbReference type="NCBI Taxonomy" id="311460"/>
    <lineage>
        <taxon>Bacteria</taxon>
        <taxon>Bacillati</taxon>
        <taxon>Bacillota</taxon>
        <taxon>Bacilli</taxon>
        <taxon>Bacillales</taxon>
        <taxon>Anoxybacillaceae</taxon>
        <taxon>Anoxybacteroides</taxon>
    </lineage>
</organism>
<dbReference type="InterPro" id="IPR002068">
    <property type="entry name" value="A-crystallin/Hsp20_dom"/>
</dbReference>
<dbReference type="Gene3D" id="2.60.40.790">
    <property type="match status" value="1"/>
</dbReference>
<evidence type="ECO:0000313" key="4">
    <source>
        <dbReference type="EMBL" id="MED5051945.1"/>
    </source>
</evidence>
<accession>A0ABD5IUF0</accession>
<dbReference type="InterPro" id="IPR008978">
    <property type="entry name" value="HSP20-like_chaperone"/>
</dbReference>
<comment type="caution">
    <text evidence="4">The sequence shown here is derived from an EMBL/GenBank/DDBJ whole genome shotgun (WGS) entry which is preliminary data.</text>
</comment>
<dbReference type="SUPFAM" id="SSF49764">
    <property type="entry name" value="HSP20-like chaperones"/>
    <property type="match status" value="1"/>
</dbReference>
<sequence>MNEHFQPPMRKKRDDEPFQRLREMVDQFFDEKPIRKMFETLDEYFHETFSRSYIPIDIHETAAEYVITAYLPNVNRQQIQLEFHEKVLQLTVYSDETLETTDEQKQIYKKRRMHHRTTRSIPLPYPVTEKEIQASFENGELVIRLPQKKKYIDIN</sequence>
<reference evidence="4 5" key="1">
    <citation type="submission" date="2023-03" db="EMBL/GenBank/DDBJ databases">
        <title>Bacillus Genome Sequencing.</title>
        <authorList>
            <person name="Dunlap C."/>
        </authorList>
    </citation>
    <scope>NUCLEOTIDE SEQUENCE [LARGE SCALE GENOMIC DNA]</scope>
    <source>
        <strain evidence="4 5">NRS-38</strain>
    </source>
</reference>
<proteinExistence type="inferred from homology"/>
<dbReference type="PANTHER" id="PTHR11527">
    <property type="entry name" value="HEAT-SHOCK PROTEIN 20 FAMILY MEMBER"/>
    <property type="match status" value="1"/>
</dbReference>
<comment type="similarity">
    <text evidence="1 2">Belongs to the small heat shock protein (HSP20) family.</text>
</comment>
<feature type="domain" description="SHSP" evidence="3">
    <location>
        <begin position="47"/>
        <end position="155"/>
    </location>
</feature>
<dbReference type="RefSeq" id="WP_183186414.1">
    <property type="nucleotide sequence ID" value="NZ_JACIDF010000002.1"/>
</dbReference>